<evidence type="ECO:0000313" key="2">
    <source>
        <dbReference type="Proteomes" id="UP001358586"/>
    </source>
</evidence>
<reference evidence="1 2" key="1">
    <citation type="submission" date="2023-03" db="EMBL/GenBank/DDBJ databases">
        <title>WGS of Gossypium arboreum.</title>
        <authorList>
            <person name="Yu D."/>
        </authorList>
    </citation>
    <scope>NUCLEOTIDE SEQUENCE [LARGE SCALE GENOMIC DNA]</scope>
    <source>
        <tissue evidence="1">Leaf</tissue>
    </source>
</reference>
<dbReference type="Proteomes" id="UP001358586">
    <property type="component" value="Chromosome 3"/>
</dbReference>
<protein>
    <recommendedName>
        <fullName evidence="3">Retrovirus-related Pol polyprotein from transposon TNT 1-94</fullName>
    </recommendedName>
</protein>
<gene>
    <name evidence="1" type="ORF">PVK06_008400</name>
</gene>
<name>A0ABR0QJU5_GOSAR</name>
<evidence type="ECO:0008006" key="3">
    <source>
        <dbReference type="Google" id="ProtNLM"/>
    </source>
</evidence>
<comment type="caution">
    <text evidence="1">The sequence shown here is derived from an EMBL/GenBank/DDBJ whole genome shotgun (WGS) entry which is preliminary data.</text>
</comment>
<proteinExistence type="predicted"/>
<dbReference type="Pfam" id="PF14223">
    <property type="entry name" value="Retrotran_gag_2"/>
    <property type="match status" value="1"/>
</dbReference>
<sequence length="117" mass="13988">MATIRFDIDKINDITNFNLWQVQITRILIQGDLEKVLIEKKLKDMNKSEQDRLDKKVLSRIQLCLTNNVLQEVLMEKTTFTLWKMLETLYVKKSLTNRLVLKQWLCMFRMNEGKPVL</sequence>
<dbReference type="EMBL" id="JARKNE010000003">
    <property type="protein sequence ID" value="KAK5839592.1"/>
    <property type="molecule type" value="Genomic_DNA"/>
</dbReference>
<accession>A0ABR0QJU5</accession>
<evidence type="ECO:0000313" key="1">
    <source>
        <dbReference type="EMBL" id="KAK5839592.1"/>
    </source>
</evidence>
<organism evidence="1 2">
    <name type="scientific">Gossypium arboreum</name>
    <name type="common">Tree cotton</name>
    <name type="synonym">Gossypium nanking</name>
    <dbReference type="NCBI Taxonomy" id="29729"/>
    <lineage>
        <taxon>Eukaryota</taxon>
        <taxon>Viridiplantae</taxon>
        <taxon>Streptophyta</taxon>
        <taxon>Embryophyta</taxon>
        <taxon>Tracheophyta</taxon>
        <taxon>Spermatophyta</taxon>
        <taxon>Magnoliopsida</taxon>
        <taxon>eudicotyledons</taxon>
        <taxon>Gunneridae</taxon>
        <taxon>Pentapetalae</taxon>
        <taxon>rosids</taxon>
        <taxon>malvids</taxon>
        <taxon>Malvales</taxon>
        <taxon>Malvaceae</taxon>
        <taxon>Malvoideae</taxon>
        <taxon>Gossypium</taxon>
    </lineage>
</organism>
<keyword evidence="2" id="KW-1185">Reference proteome</keyword>